<proteinExistence type="predicted"/>
<reference evidence="1" key="2">
    <citation type="journal article" date="2015" name="Fish Shellfish Immunol.">
        <title>Early steps in the European eel (Anguilla anguilla)-Vibrio vulnificus interaction in the gills: Role of the RtxA13 toxin.</title>
        <authorList>
            <person name="Callol A."/>
            <person name="Pajuelo D."/>
            <person name="Ebbesson L."/>
            <person name="Teles M."/>
            <person name="MacKenzie S."/>
            <person name="Amaro C."/>
        </authorList>
    </citation>
    <scope>NUCLEOTIDE SEQUENCE</scope>
</reference>
<reference evidence="1" key="1">
    <citation type="submission" date="2014-11" db="EMBL/GenBank/DDBJ databases">
        <authorList>
            <person name="Amaro Gonzalez C."/>
        </authorList>
    </citation>
    <scope>NUCLEOTIDE SEQUENCE</scope>
</reference>
<dbReference type="EMBL" id="GBXM01022841">
    <property type="protein sequence ID" value="JAH85736.1"/>
    <property type="molecule type" value="Transcribed_RNA"/>
</dbReference>
<protein>
    <submittedName>
        <fullName evidence="1">Uncharacterized protein</fullName>
    </submittedName>
</protein>
<name>A0A0E9W608_ANGAN</name>
<accession>A0A0E9W608</accession>
<dbReference type="AlphaFoldDB" id="A0A0E9W608"/>
<sequence length="34" mass="4100">MLKYVKKNVNMKKCVLFLLTIIVNCLFFICRHLL</sequence>
<organism evidence="1">
    <name type="scientific">Anguilla anguilla</name>
    <name type="common">European freshwater eel</name>
    <name type="synonym">Muraena anguilla</name>
    <dbReference type="NCBI Taxonomy" id="7936"/>
    <lineage>
        <taxon>Eukaryota</taxon>
        <taxon>Metazoa</taxon>
        <taxon>Chordata</taxon>
        <taxon>Craniata</taxon>
        <taxon>Vertebrata</taxon>
        <taxon>Euteleostomi</taxon>
        <taxon>Actinopterygii</taxon>
        <taxon>Neopterygii</taxon>
        <taxon>Teleostei</taxon>
        <taxon>Anguilliformes</taxon>
        <taxon>Anguillidae</taxon>
        <taxon>Anguilla</taxon>
    </lineage>
</organism>
<evidence type="ECO:0000313" key="1">
    <source>
        <dbReference type="EMBL" id="JAH85736.1"/>
    </source>
</evidence>